<evidence type="ECO:0000313" key="1">
    <source>
        <dbReference type="EMBL" id="ORZ29927.1"/>
    </source>
</evidence>
<accession>A0A1Y2H5S1</accession>
<name>A0A1Y2H5S1_9FUNG</name>
<proteinExistence type="predicted"/>
<dbReference type="AlphaFoldDB" id="A0A1Y2H5S1"/>
<dbReference type="OrthoDB" id="10467362at2759"/>
<protein>
    <submittedName>
        <fullName evidence="1">Uncharacterized protein</fullName>
    </submittedName>
</protein>
<sequence length="193" mass="22911">MSSSPKRKLKYTNTTHLKDNEFQHARWMADVFRHFPKQKKVTPDIIVKVASSLKFIDVSKWSDKHQGVRSYISLWNKRYRELNKNQVDSNKECTDGCERKGPHRICSKGRKPAYYWMRRLHYEEVYNGRPITDDDIMPLVVPQTLPPPVLPRRRRDYSQVRYPFGDPQETEDLFASVVPQNTFTDVTLEDFDF</sequence>
<organism evidence="1 2">
    <name type="scientific">Catenaria anguillulae PL171</name>
    <dbReference type="NCBI Taxonomy" id="765915"/>
    <lineage>
        <taxon>Eukaryota</taxon>
        <taxon>Fungi</taxon>
        <taxon>Fungi incertae sedis</taxon>
        <taxon>Blastocladiomycota</taxon>
        <taxon>Blastocladiomycetes</taxon>
        <taxon>Blastocladiales</taxon>
        <taxon>Catenariaceae</taxon>
        <taxon>Catenaria</taxon>
    </lineage>
</organism>
<comment type="caution">
    <text evidence="1">The sequence shown here is derived from an EMBL/GenBank/DDBJ whole genome shotgun (WGS) entry which is preliminary data.</text>
</comment>
<reference evidence="1 2" key="1">
    <citation type="submission" date="2016-07" db="EMBL/GenBank/DDBJ databases">
        <title>Pervasive Adenine N6-methylation of Active Genes in Fungi.</title>
        <authorList>
            <consortium name="DOE Joint Genome Institute"/>
            <person name="Mondo S.J."/>
            <person name="Dannebaum R.O."/>
            <person name="Kuo R.C."/>
            <person name="Labutti K."/>
            <person name="Haridas S."/>
            <person name="Kuo A."/>
            <person name="Salamov A."/>
            <person name="Ahrendt S.R."/>
            <person name="Lipzen A."/>
            <person name="Sullivan W."/>
            <person name="Andreopoulos W.B."/>
            <person name="Clum A."/>
            <person name="Lindquist E."/>
            <person name="Daum C."/>
            <person name="Ramamoorthy G.K."/>
            <person name="Gryganskyi A."/>
            <person name="Culley D."/>
            <person name="Magnuson J.K."/>
            <person name="James T.Y."/>
            <person name="O'Malley M.A."/>
            <person name="Stajich J.E."/>
            <person name="Spatafora J.W."/>
            <person name="Visel A."/>
            <person name="Grigoriev I.V."/>
        </authorList>
    </citation>
    <scope>NUCLEOTIDE SEQUENCE [LARGE SCALE GENOMIC DNA]</scope>
    <source>
        <strain evidence="1 2">PL171</strain>
    </source>
</reference>
<evidence type="ECO:0000313" key="2">
    <source>
        <dbReference type="Proteomes" id="UP000193411"/>
    </source>
</evidence>
<dbReference type="Proteomes" id="UP000193411">
    <property type="component" value="Unassembled WGS sequence"/>
</dbReference>
<keyword evidence="2" id="KW-1185">Reference proteome</keyword>
<dbReference type="EMBL" id="MCFL01000116">
    <property type="protein sequence ID" value="ORZ29927.1"/>
    <property type="molecule type" value="Genomic_DNA"/>
</dbReference>
<gene>
    <name evidence="1" type="ORF">BCR44DRAFT_23391</name>
</gene>